<dbReference type="SMART" id="SM00968">
    <property type="entry name" value="SMC_hinge"/>
    <property type="match status" value="1"/>
</dbReference>
<dbReference type="GO" id="GO:0007059">
    <property type="term" value="P:chromosome segregation"/>
    <property type="evidence" value="ECO:0007669"/>
    <property type="project" value="UniProtKB-UniRule"/>
</dbReference>
<organism evidence="10 11">
    <name type="scientific">Engelhardtia mirabilis</name>
    <dbReference type="NCBI Taxonomy" id="2528011"/>
    <lineage>
        <taxon>Bacteria</taxon>
        <taxon>Pseudomonadati</taxon>
        <taxon>Planctomycetota</taxon>
        <taxon>Planctomycetia</taxon>
        <taxon>Planctomycetia incertae sedis</taxon>
        <taxon>Engelhardtia</taxon>
    </lineage>
</organism>
<dbReference type="GO" id="GO:0003677">
    <property type="term" value="F:DNA binding"/>
    <property type="evidence" value="ECO:0007669"/>
    <property type="project" value="UniProtKB-UniRule"/>
</dbReference>
<evidence type="ECO:0000256" key="6">
    <source>
        <dbReference type="ARBA" id="ARBA00023125"/>
    </source>
</evidence>
<dbReference type="GO" id="GO:0030261">
    <property type="term" value="P:chromosome condensation"/>
    <property type="evidence" value="ECO:0007669"/>
    <property type="project" value="InterPro"/>
</dbReference>
<dbReference type="EMBL" id="CP036287">
    <property type="protein sequence ID" value="QDU67068.1"/>
    <property type="molecule type" value="Genomic_DNA"/>
</dbReference>
<dbReference type="InterPro" id="IPR024704">
    <property type="entry name" value="SMC"/>
</dbReference>
<dbReference type="InterPro" id="IPR036277">
    <property type="entry name" value="SMC_hinge_sf"/>
</dbReference>
<evidence type="ECO:0000256" key="7">
    <source>
        <dbReference type="HAMAP-Rule" id="MF_01894"/>
    </source>
</evidence>
<feature type="coiled-coil region" evidence="7">
    <location>
        <begin position="167"/>
        <end position="208"/>
    </location>
</feature>
<dbReference type="SUPFAM" id="SSF52540">
    <property type="entry name" value="P-loop containing nucleoside triphosphate hydrolases"/>
    <property type="match status" value="1"/>
</dbReference>
<dbReference type="GO" id="GO:0006260">
    <property type="term" value="P:DNA replication"/>
    <property type="evidence" value="ECO:0007669"/>
    <property type="project" value="UniProtKB-UniRule"/>
</dbReference>
<evidence type="ECO:0000313" key="10">
    <source>
        <dbReference type="EMBL" id="QDU67068.1"/>
    </source>
</evidence>
<keyword evidence="6 7" id="KW-0238">DNA-binding</keyword>
<dbReference type="NCBIfam" id="TIGR02168">
    <property type="entry name" value="SMC_prok_B"/>
    <property type="match status" value="1"/>
</dbReference>
<dbReference type="AlphaFoldDB" id="A0A518BJC8"/>
<evidence type="ECO:0000256" key="5">
    <source>
        <dbReference type="ARBA" id="ARBA00023054"/>
    </source>
</evidence>
<dbReference type="GO" id="GO:0007062">
    <property type="term" value="P:sister chromatid cohesion"/>
    <property type="evidence" value="ECO:0007669"/>
    <property type="project" value="InterPro"/>
</dbReference>
<dbReference type="GO" id="GO:0005694">
    <property type="term" value="C:chromosome"/>
    <property type="evidence" value="ECO:0007669"/>
    <property type="project" value="InterPro"/>
</dbReference>
<dbReference type="SUPFAM" id="SSF75553">
    <property type="entry name" value="Smc hinge domain"/>
    <property type="match status" value="1"/>
</dbReference>
<dbReference type="InterPro" id="IPR011890">
    <property type="entry name" value="SMC_prok"/>
</dbReference>
<feature type="coiled-coil region" evidence="7">
    <location>
        <begin position="416"/>
        <end position="471"/>
    </location>
</feature>
<keyword evidence="11" id="KW-1185">Reference proteome</keyword>
<dbReference type="InterPro" id="IPR010935">
    <property type="entry name" value="SMC_hinge"/>
</dbReference>
<dbReference type="HAMAP" id="MF_01894">
    <property type="entry name" value="Smc_prok"/>
    <property type="match status" value="1"/>
</dbReference>
<evidence type="ECO:0000259" key="9">
    <source>
        <dbReference type="SMART" id="SM00968"/>
    </source>
</evidence>
<evidence type="ECO:0000256" key="4">
    <source>
        <dbReference type="ARBA" id="ARBA00022840"/>
    </source>
</evidence>
<feature type="compositionally biased region" description="Basic and acidic residues" evidence="8">
    <location>
        <begin position="1232"/>
        <end position="1248"/>
    </location>
</feature>
<dbReference type="PANTHER" id="PTHR43977">
    <property type="entry name" value="STRUCTURAL MAINTENANCE OF CHROMOSOMES PROTEIN 3"/>
    <property type="match status" value="1"/>
</dbReference>
<feature type="binding site" evidence="7">
    <location>
        <begin position="32"/>
        <end position="39"/>
    </location>
    <ligand>
        <name>ATP</name>
        <dbReference type="ChEBI" id="CHEBI:30616"/>
    </ligand>
</feature>
<keyword evidence="3 7" id="KW-0547">Nucleotide-binding</keyword>
<comment type="subcellular location">
    <subcellularLocation>
        <location evidence="1 7">Cytoplasm</location>
    </subcellularLocation>
</comment>
<sequence>MRLKRLELFGFKSFADRTVLDFPHAFTGIVGPNGCGKSNVVDAVRWVLGETRPTSMRGGEMTDVIFKGSTSRPAVSVAEVTLVVDNTCGTIPAHGAEVAVTRRVFRSGEGEYEIDGSRVRLKDVRDLLFDTGLGSRGYSVLEQGKIDAVLSANPHDRRAIFEEAAGVSRFRQRRKETESRLKRVDQDLERLDDVVGELESRVRSLKVQAGRARTWVEVRDEWRERGVKLAQHQLLTLDGALSTTDEELLEVDAVLAGLREQRESAEHDLAEREAEQAQLAGRVDEAGAALSEVSGELLTLDERSRQLSARVDAWRATAEAEARRVDELGERLGLRGAELEAARAEREQATSDAERAESALEELGGAFREAARRYREARHQSEEQSKRVNGLIHDKASAYNAARQLESSLGPLTERAERAEVRLTELRERLAAARQEWTSAEGALAEAEGACTAAQEEHAELTAGLQRLRETESGCKEERRRIEVERAALRSRVEALLDWERERESLDAGARSLLEGQGPIDADVLGGLLADHVHTTPEYARALDAALGLSAEAIVLQDESEAAAIGAWLKEREIGQARLVVPGGLNRGNCEPVIPEVSIDLREHVHGLLLEHVRVSTELIPVAHLLLCDCILVSDLESALALTEELPGWRLVTPEGDLVDATGVLAGYREVQQGAVGRRAQAAELESEAAALDTRLDELAVEEERARAEREALEVRLTAAAEAVERARAAYASATSRLRTAEVRTGDAERGLGDAEAESVGLIDERARAEERLVELRREHEHAERAFELENSRLEELEKSRHAIEAERDETGREEHRARVEMTRAREQAQALERRLSDLGRVVEELQLEIERARRLARENESQAEEGGEESQAIGARRAELEIERSAAAEELERRRNEERSGRERIDTLRRGADVVTRELEGLMARRGERQLDRQRAELSREELLRRSEDDFKLDAEALREDFEPSPELLEAEHLEALEVDVLELKRKLDRLGPVNLEAVEELEGVAERLEFLTTQRSDLIEAKSELVSTLETINSESERLFLEAFEEIRGHFRTIFRQLFGGGKADVELAEGEPVLEAGIEITARPPGRETLPIGLLSGGQRTMTALALLFAVFKSRPSPFCVLDEVDAALDDANVGRFLSMLDGFVADTQFIVVTHNKGTMAASDMLYGVTMETKGVSRNVSVELSDVDNFVPEAIGDARAAAQSHADTSAAAAQVGDEDADDEPVVELAPHEPTRVDVPEKVESR</sequence>
<comment type="subunit">
    <text evidence="7">Homodimer.</text>
</comment>
<keyword evidence="4 7" id="KW-0067">ATP-binding</keyword>
<dbReference type="FunFam" id="3.40.50.300:FF:000901">
    <property type="entry name" value="Chromosome partition protein Smc"/>
    <property type="match status" value="1"/>
</dbReference>
<evidence type="ECO:0000256" key="8">
    <source>
        <dbReference type="SAM" id="MobiDB-lite"/>
    </source>
</evidence>
<dbReference type="Gene3D" id="3.40.50.300">
    <property type="entry name" value="P-loop containing nucleotide triphosphate hydrolases"/>
    <property type="match status" value="2"/>
</dbReference>
<dbReference type="InterPro" id="IPR003395">
    <property type="entry name" value="RecF/RecN/SMC_N"/>
</dbReference>
<proteinExistence type="inferred from homology"/>
<comment type="domain">
    <text evidence="7">Contains large globular domains required for ATP hydrolysis at each terminus and a third globular domain forming a flexible hinge near the middle of the molecule. These domains are separated by coiled-coil structures.</text>
</comment>
<feature type="coiled-coil region" evidence="7">
    <location>
        <begin position="334"/>
        <end position="373"/>
    </location>
</feature>
<dbReference type="Gene3D" id="3.30.70.1620">
    <property type="match status" value="1"/>
</dbReference>
<dbReference type="Pfam" id="PF02463">
    <property type="entry name" value="SMC_N"/>
    <property type="match status" value="1"/>
</dbReference>
<dbReference type="RefSeq" id="WP_145064903.1">
    <property type="nucleotide sequence ID" value="NZ_CP036287.1"/>
</dbReference>
<comment type="function">
    <text evidence="7">Required for chromosome condensation and partitioning.</text>
</comment>
<feature type="domain" description="SMC hinge" evidence="9">
    <location>
        <begin position="523"/>
        <end position="643"/>
    </location>
</feature>
<reference evidence="10 11" key="1">
    <citation type="submission" date="2019-02" db="EMBL/GenBank/DDBJ databases">
        <title>Deep-cultivation of Planctomycetes and their phenomic and genomic characterization uncovers novel biology.</title>
        <authorList>
            <person name="Wiegand S."/>
            <person name="Jogler M."/>
            <person name="Boedeker C."/>
            <person name="Pinto D."/>
            <person name="Vollmers J."/>
            <person name="Rivas-Marin E."/>
            <person name="Kohn T."/>
            <person name="Peeters S.H."/>
            <person name="Heuer A."/>
            <person name="Rast P."/>
            <person name="Oberbeckmann S."/>
            <person name="Bunk B."/>
            <person name="Jeske O."/>
            <person name="Meyerdierks A."/>
            <person name="Storesund J.E."/>
            <person name="Kallscheuer N."/>
            <person name="Luecker S."/>
            <person name="Lage O.M."/>
            <person name="Pohl T."/>
            <person name="Merkel B.J."/>
            <person name="Hornburger P."/>
            <person name="Mueller R.-W."/>
            <person name="Bruemmer F."/>
            <person name="Labrenz M."/>
            <person name="Spormann A.M."/>
            <person name="Op den Camp H."/>
            <person name="Overmann J."/>
            <person name="Amann R."/>
            <person name="Jetten M.S.M."/>
            <person name="Mascher T."/>
            <person name="Medema M.H."/>
            <person name="Devos D.P."/>
            <person name="Kaster A.-K."/>
            <person name="Ovreas L."/>
            <person name="Rohde M."/>
            <person name="Galperin M.Y."/>
            <person name="Jogler C."/>
        </authorList>
    </citation>
    <scope>NUCLEOTIDE SEQUENCE [LARGE SCALE GENOMIC DNA]</scope>
    <source>
        <strain evidence="10 11">Pla133</strain>
    </source>
</reference>
<feature type="region of interest" description="Disordered" evidence="8">
    <location>
        <begin position="1206"/>
        <end position="1248"/>
    </location>
</feature>
<evidence type="ECO:0000256" key="3">
    <source>
        <dbReference type="ARBA" id="ARBA00022741"/>
    </source>
</evidence>
<evidence type="ECO:0000313" key="11">
    <source>
        <dbReference type="Proteomes" id="UP000316921"/>
    </source>
</evidence>
<dbReference type="GO" id="GO:0005737">
    <property type="term" value="C:cytoplasm"/>
    <property type="evidence" value="ECO:0007669"/>
    <property type="project" value="UniProtKB-SubCell"/>
</dbReference>
<dbReference type="CDD" id="cd03278">
    <property type="entry name" value="ABC_SMC_barmotin"/>
    <property type="match status" value="1"/>
</dbReference>
<dbReference type="KEGG" id="pbap:Pla133_21460"/>
<evidence type="ECO:0000256" key="1">
    <source>
        <dbReference type="ARBA" id="ARBA00004496"/>
    </source>
</evidence>
<feature type="region of interest" description="Disordered" evidence="8">
    <location>
        <begin position="856"/>
        <end position="881"/>
    </location>
</feature>
<keyword evidence="2 7" id="KW-0963">Cytoplasm</keyword>
<keyword evidence="5 7" id="KW-0175">Coiled coil</keyword>
<accession>A0A518BJC8</accession>
<gene>
    <name evidence="10" type="primary">smc_1</name>
    <name evidence="7" type="synonym">smc</name>
    <name evidence="10" type="ORF">Pla133_21460</name>
</gene>
<dbReference type="Pfam" id="PF06470">
    <property type="entry name" value="SMC_hinge"/>
    <property type="match status" value="1"/>
</dbReference>
<dbReference type="InterPro" id="IPR027417">
    <property type="entry name" value="P-loop_NTPase"/>
</dbReference>
<feature type="compositionally biased region" description="Acidic residues" evidence="8">
    <location>
        <begin position="1219"/>
        <end position="1228"/>
    </location>
</feature>
<evidence type="ECO:0000256" key="2">
    <source>
        <dbReference type="ARBA" id="ARBA00022490"/>
    </source>
</evidence>
<dbReference type="Proteomes" id="UP000316921">
    <property type="component" value="Chromosome"/>
</dbReference>
<dbReference type="Gene3D" id="1.20.1060.20">
    <property type="match status" value="1"/>
</dbReference>
<feature type="compositionally biased region" description="Low complexity" evidence="8">
    <location>
        <begin position="1206"/>
        <end position="1217"/>
    </location>
</feature>
<protein>
    <recommendedName>
        <fullName evidence="7">Chromosome partition protein Smc</fullName>
    </recommendedName>
</protein>
<comment type="similarity">
    <text evidence="7">Belongs to the SMC family.</text>
</comment>
<dbReference type="PIRSF" id="PIRSF005719">
    <property type="entry name" value="SMC"/>
    <property type="match status" value="1"/>
</dbReference>
<dbReference type="GO" id="GO:0016887">
    <property type="term" value="F:ATP hydrolysis activity"/>
    <property type="evidence" value="ECO:0007669"/>
    <property type="project" value="InterPro"/>
</dbReference>
<name>A0A518BJC8_9BACT</name>
<dbReference type="GO" id="GO:0005524">
    <property type="term" value="F:ATP binding"/>
    <property type="evidence" value="ECO:0007669"/>
    <property type="project" value="UniProtKB-UniRule"/>
</dbReference>